<feature type="transmembrane region" description="Helical" evidence="1">
    <location>
        <begin position="280"/>
        <end position="306"/>
    </location>
</feature>
<dbReference type="Gene3D" id="1.20.144.10">
    <property type="entry name" value="Phosphatidic acid phosphatase type 2/haloperoxidase"/>
    <property type="match status" value="1"/>
</dbReference>
<feature type="transmembrane region" description="Helical" evidence="1">
    <location>
        <begin position="147"/>
        <end position="167"/>
    </location>
</feature>
<reference evidence="3" key="1">
    <citation type="journal article" date="2022" name="bioRxiv">
        <title>Genomics of Preaxostyla Flagellates Illuminates Evolutionary Transitions and the Path Towards Mitochondrial Loss.</title>
        <authorList>
            <person name="Novak L.V.F."/>
            <person name="Treitli S.C."/>
            <person name="Pyrih J."/>
            <person name="Halakuc P."/>
            <person name="Pipaliya S.V."/>
            <person name="Vacek V."/>
            <person name="Brzon O."/>
            <person name="Soukal P."/>
            <person name="Eme L."/>
            <person name="Dacks J.B."/>
            <person name="Karnkowska A."/>
            <person name="Elias M."/>
            <person name="Hampl V."/>
        </authorList>
    </citation>
    <scope>NUCLEOTIDE SEQUENCE</scope>
    <source>
        <strain evidence="3">RCP-MX</strain>
    </source>
</reference>
<feature type="transmembrane region" description="Helical" evidence="1">
    <location>
        <begin position="115"/>
        <end position="135"/>
    </location>
</feature>
<dbReference type="InterPro" id="IPR000326">
    <property type="entry name" value="PAP2/HPO"/>
</dbReference>
<comment type="caution">
    <text evidence="3">The sequence shown here is derived from an EMBL/GenBank/DDBJ whole genome shotgun (WGS) entry which is preliminary data.</text>
</comment>
<dbReference type="SUPFAM" id="SSF48317">
    <property type="entry name" value="Acid phosphatase/Vanadium-dependent haloperoxidase"/>
    <property type="match status" value="1"/>
</dbReference>
<evidence type="ECO:0000259" key="2">
    <source>
        <dbReference type="Pfam" id="PF01569"/>
    </source>
</evidence>
<feature type="domain" description="Phosphatidic acid phosphatase type 2/haloperoxidase" evidence="2">
    <location>
        <begin position="188"/>
        <end position="299"/>
    </location>
</feature>
<keyword evidence="1" id="KW-0812">Transmembrane</keyword>
<name>A0ABQ8UEA6_9EUKA</name>
<evidence type="ECO:0000256" key="1">
    <source>
        <dbReference type="SAM" id="Phobius"/>
    </source>
</evidence>
<protein>
    <recommendedName>
        <fullName evidence="2">Phosphatidic acid phosphatase type 2/haloperoxidase domain-containing protein</fullName>
    </recommendedName>
</protein>
<gene>
    <name evidence="3" type="ORF">PAPYR_6857</name>
</gene>
<sequence length="315" mass="34720">MRSPALWWVPVVVFLTLPLLPFIWNENVVPAIRLLLFHQVSHPPKAYPPECLARTSQFALTYCSGGHNFFFAPLSSLFMDVVRIVSQAASFSLRALPYAGVAISIASLFRTPPRLAWCALVVSAFALARAVWLLLVDTPTVDHLNCLAFTAVLFLAQLLHRVIAAISPGTSLHSPLNGVFVYVISHTSGHVATYLKGIIRQPRPQSYWPPHTVQCAHSWGMPSEHAMICAAWLCQLLWCVAPSRAQKGPRVPKWVLHSHLLWFGVAVPLSRLLLGYHTPLQVLAGAGCGVALWGLLWGMNAGLCWVMRAVGFRAE</sequence>
<accession>A0ABQ8UEA6</accession>
<dbReference type="InterPro" id="IPR036938">
    <property type="entry name" value="PAP2/HPO_sf"/>
</dbReference>
<proteinExistence type="predicted"/>
<evidence type="ECO:0000313" key="3">
    <source>
        <dbReference type="EMBL" id="KAJ4457615.1"/>
    </source>
</evidence>
<dbReference type="EMBL" id="JAPMOS010000043">
    <property type="protein sequence ID" value="KAJ4457615.1"/>
    <property type="molecule type" value="Genomic_DNA"/>
</dbReference>
<dbReference type="PANTHER" id="PTHR14969:SF13">
    <property type="entry name" value="AT30094P"/>
    <property type="match status" value="1"/>
</dbReference>
<organism evidence="3 4">
    <name type="scientific">Paratrimastix pyriformis</name>
    <dbReference type="NCBI Taxonomy" id="342808"/>
    <lineage>
        <taxon>Eukaryota</taxon>
        <taxon>Metamonada</taxon>
        <taxon>Preaxostyla</taxon>
        <taxon>Paratrimastigidae</taxon>
        <taxon>Paratrimastix</taxon>
    </lineage>
</organism>
<keyword evidence="1" id="KW-1133">Transmembrane helix</keyword>
<feature type="transmembrane region" description="Helical" evidence="1">
    <location>
        <begin position="6"/>
        <end position="24"/>
    </location>
</feature>
<keyword evidence="4" id="KW-1185">Reference proteome</keyword>
<dbReference type="Pfam" id="PF01569">
    <property type="entry name" value="PAP2"/>
    <property type="match status" value="1"/>
</dbReference>
<dbReference type="Proteomes" id="UP001141327">
    <property type="component" value="Unassembled WGS sequence"/>
</dbReference>
<dbReference type="PANTHER" id="PTHR14969">
    <property type="entry name" value="SPHINGOSINE-1-PHOSPHATE PHOSPHOHYDROLASE"/>
    <property type="match status" value="1"/>
</dbReference>
<keyword evidence="1" id="KW-0472">Membrane</keyword>
<evidence type="ECO:0000313" key="4">
    <source>
        <dbReference type="Proteomes" id="UP001141327"/>
    </source>
</evidence>